<protein>
    <submittedName>
        <fullName evidence="1">Uncharacterized protein</fullName>
    </submittedName>
</protein>
<accession>A0A822VD14</accession>
<sequence length="57" mass="6940">MVEAKPLAQRRNTFWARLIAEDHEHWIAWKDPNHKKYERENAQECHDSKAKSLRQIQ</sequence>
<dbReference type="Proteomes" id="UP000192074">
    <property type="component" value="Unassembled WGS sequence"/>
</dbReference>
<gene>
    <name evidence="1" type="ORF">AGR4A_pTi0069</name>
</gene>
<comment type="caution">
    <text evidence="1">The sequence shown here is derived from an EMBL/GenBank/DDBJ whole genome shotgun (WGS) entry which is preliminary data.</text>
</comment>
<proteinExistence type="predicted"/>
<organism evidence="1 2">
    <name type="scientific">Agrobacterium tumefaciens str. B6</name>
    <dbReference type="NCBI Taxonomy" id="1183423"/>
    <lineage>
        <taxon>Bacteria</taxon>
        <taxon>Pseudomonadati</taxon>
        <taxon>Pseudomonadota</taxon>
        <taxon>Alphaproteobacteria</taxon>
        <taxon>Hyphomicrobiales</taxon>
        <taxon>Rhizobiaceae</taxon>
        <taxon>Rhizobium/Agrobacterium group</taxon>
        <taxon>Agrobacterium</taxon>
        <taxon>Agrobacterium tumefaciens complex</taxon>
    </lineage>
</organism>
<reference evidence="1 2" key="1">
    <citation type="submission" date="2016-01" db="EMBL/GenBank/DDBJ databases">
        <authorList>
            <person name="Regsiter A."/>
            <person name="william w."/>
        </authorList>
    </citation>
    <scope>NUCLEOTIDE SEQUENCE [LARGE SCALE GENOMIC DNA]</scope>
    <source>
        <strain evidence="1 2">B6</strain>
    </source>
</reference>
<dbReference type="AlphaFoldDB" id="A0A822VD14"/>
<dbReference type="EMBL" id="FCNL01000043">
    <property type="protein sequence ID" value="CVI25471.1"/>
    <property type="molecule type" value="Genomic_DNA"/>
</dbReference>
<name>A0A822VD14_AGRTU</name>
<evidence type="ECO:0000313" key="1">
    <source>
        <dbReference type="EMBL" id="CVI25471.1"/>
    </source>
</evidence>
<evidence type="ECO:0000313" key="2">
    <source>
        <dbReference type="Proteomes" id="UP000192074"/>
    </source>
</evidence>